<keyword evidence="5" id="KW-1185">Reference proteome</keyword>
<dbReference type="EMBL" id="BGPR01056845">
    <property type="protein sequence ID" value="GBO33295.1"/>
    <property type="molecule type" value="Genomic_DNA"/>
</dbReference>
<dbReference type="Proteomes" id="UP000499080">
    <property type="component" value="Unassembled WGS sequence"/>
</dbReference>
<dbReference type="OrthoDB" id="272985at2759"/>
<proteinExistence type="predicted"/>
<dbReference type="EMBL" id="BGPR01056840">
    <property type="protein sequence ID" value="GBO33291.1"/>
    <property type="molecule type" value="Genomic_DNA"/>
</dbReference>
<accession>A0A4Y2W9P5</accession>
<reference evidence="3 5" key="1">
    <citation type="journal article" date="2019" name="Sci. Rep.">
        <title>Orb-weaving spider Araneus ventricosus genome elucidates the spidroin gene catalogue.</title>
        <authorList>
            <person name="Kono N."/>
            <person name="Nakamura H."/>
            <person name="Ohtoshi R."/>
            <person name="Moran D.A.P."/>
            <person name="Shinohara A."/>
            <person name="Yoshida Y."/>
            <person name="Fujiwara M."/>
            <person name="Mori M."/>
            <person name="Tomita M."/>
            <person name="Arakawa K."/>
        </authorList>
    </citation>
    <scope>NUCLEOTIDE SEQUENCE [LARGE SCALE GENOMIC DNA]</scope>
</reference>
<dbReference type="EMBL" id="BGPR01056843">
    <property type="protein sequence ID" value="GBO33294.1"/>
    <property type="molecule type" value="Genomic_DNA"/>
</dbReference>
<protein>
    <submittedName>
        <fullName evidence="3">Uncharacterized protein</fullName>
    </submittedName>
</protein>
<gene>
    <name evidence="4" type="ORF">AVEN_131911_1</name>
    <name evidence="1" type="ORF">AVEN_240933_1</name>
    <name evidence="2" type="ORF">AVEN_47920_1</name>
    <name evidence="3" type="ORF">AVEN_80652_1</name>
</gene>
<evidence type="ECO:0000313" key="5">
    <source>
        <dbReference type="Proteomes" id="UP000499080"/>
    </source>
</evidence>
<evidence type="ECO:0000313" key="2">
    <source>
        <dbReference type="EMBL" id="GBO33292.1"/>
    </source>
</evidence>
<comment type="caution">
    <text evidence="3">The sequence shown here is derived from an EMBL/GenBank/DDBJ whole genome shotgun (WGS) entry which is preliminary data.</text>
</comment>
<name>A0A4Y2W9P5_ARAVE</name>
<sequence>MAFFYNRPSVFSEEFNRSRKDNNNNQRIMGEIMALFYADFLPVVIEGTTVNERDASLNAFPLWEYVKTSKLITDMEVQLCNEIEQGRYVATLLKVGVNRFTTYSNDIITLNRGFSKVIYSTAERISKVYPKLPSNMGNRE</sequence>
<dbReference type="EMBL" id="BGPR01056841">
    <property type="protein sequence ID" value="GBO33292.1"/>
    <property type="molecule type" value="Genomic_DNA"/>
</dbReference>
<organism evidence="3 5">
    <name type="scientific">Araneus ventricosus</name>
    <name type="common">Orbweaver spider</name>
    <name type="synonym">Epeira ventricosa</name>
    <dbReference type="NCBI Taxonomy" id="182803"/>
    <lineage>
        <taxon>Eukaryota</taxon>
        <taxon>Metazoa</taxon>
        <taxon>Ecdysozoa</taxon>
        <taxon>Arthropoda</taxon>
        <taxon>Chelicerata</taxon>
        <taxon>Arachnida</taxon>
        <taxon>Araneae</taxon>
        <taxon>Araneomorphae</taxon>
        <taxon>Entelegynae</taxon>
        <taxon>Araneoidea</taxon>
        <taxon>Araneidae</taxon>
        <taxon>Araneus</taxon>
    </lineage>
</organism>
<evidence type="ECO:0000313" key="3">
    <source>
        <dbReference type="EMBL" id="GBO33294.1"/>
    </source>
</evidence>
<evidence type="ECO:0000313" key="1">
    <source>
        <dbReference type="EMBL" id="GBO33291.1"/>
    </source>
</evidence>
<evidence type="ECO:0000313" key="4">
    <source>
        <dbReference type="EMBL" id="GBO33295.1"/>
    </source>
</evidence>
<dbReference type="AlphaFoldDB" id="A0A4Y2W9P5"/>